<reference evidence="3" key="1">
    <citation type="submission" date="2019-11" db="EMBL/GenBank/DDBJ databases">
        <authorList>
            <person name="Feng L."/>
        </authorList>
    </citation>
    <scope>NUCLEOTIDE SEQUENCE</scope>
    <source>
        <strain evidence="3">BgluceraseaLFYP119</strain>
    </source>
</reference>
<feature type="region of interest" description="Disordered" evidence="1">
    <location>
        <begin position="38"/>
        <end position="87"/>
    </location>
</feature>
<feature type="domain" description="Phosphodiester glycosidase" evidence="2">
    <location>
        <begin position="213"/>
        <end position="390"/>
    </location>
</feature>
<dbReference type="EMBL" id="CACRST010000009">
    <property type="protein sequence ID" value="VYS81244.1"/>
    <property type="molecule type" value="Genomic_DNA"/>
</dbReference>
<protein>
    <recommendedName>
        <fullName evidence="2">Phosphodiester glycosidase domain-containing protein</fullName>
    </recommendedName>
</protein>
<evidence type="ECO:0000259" key="2">
    <source>
        <dbReference type="Pfam" id="PF09992"/>
    </source>
</evidence>
<organism evidence="3">
    <name type="scientific">Blautia glucerasea</name>
    <dbReference type="NCBI Taxonomy" id="536633"/>
    <lineage>
        <taxon>Bacteria</taxon>
        <taxon>Bacillati</taxon>
        <taxon>Bacillota</taxon>
        <taxon>Clostridia</taxon>
        <taxon>Lachnospirales</taxon>
        <taxon>Lachnospiraceae</taxon>
        <taxon>Blautia</taxon>
    </lineage>
</organism>
<dbReference type="AlphaFoldDB" id="A0A6N2RKV3"/>
<dbReference type="InterPro" id="IPR018711">
    <property type="entry name" value="NAGPA"/>
</dbReference>
<proteinExistence type="predicted"/>
<dbReference type="Pfam" id="PF09992">
    <property type="entry name" value="NAGPA"/>
    <property type="match status" value="1"/>
</dbReference>
<sequence length="421" mass="47217">MLVLAAVLGGSAFYGIWRVREYQKEQFLKTQALQEQRIKEKAEAEEKKRQETEKKKRQQEEVQKKLQKAREEAETAKKEKEEAEKRTQNIRNLLHSLYDESSDSVVMNTSKNAKIFQDAQNEMWKLPGSFEKQRREFQEIIDRISEEWDYLNDDLHYETSTLKVSAEQKDTGYTKYWVCHVETFSTSQLCSALCGGTYGNPRRTVSEELADHNGVIGVNGSGFSYGNGIPAPGKTMIKNGKVYNDIYSNGNILCVTGDGGMFTAEAGMTTEDMLNRDVKDTYCFGPTLVAEGKTAVIDSRFRQRARYQRTAVGMVSPGNYYLVAVDGKGAGGSQGMTYEELQQVFLDLGCQYAYHLDGGGSTTLVFKGRVLNMLTDNGGKERPCADILYFIDAGDGAEGDEILIHEDEAMIRRPGGKSILK</sequence>
<evidence type="ECO:0000313" key="3">
    <source>
        <dbReference type="EMBL" id="VYS81244.1"/>
    </source>
</evidence>
<accession>A0A6N2RKV3</accession>
<dbReference type="PANTHER" id="PTHR40446:SF2">
    <property type="entry name" value="N-ACETYLGLUCOSAMINE-1-PHOSPHODIESTER ALPHA-N-ACETYLGLUCOSAMINIDASE"/>
    <property type="match status" value="1"/>
</dbReference>
<dbReference type="PANTHER" id="PTHR40446">
    <property type="entry name" value="N-ACETYLGLUCOSAMINE-1-PHOSPHODIESTER ALPHA-N-ACETYLGLUCOSAMINIDASE"/>
    <property type="match status" value="1"/>
</dbReference>
<evidence type="ECO:0000256" key="1">
    <source>
        <dbReference type="SAM" id="MobiDB-lite"/>
    </source>
</evidence>
<gene>
    <name evidence="3" type="ORF">BGLFYP119_00681</name>
</gene>
<name>A0A6N2RKV3_9FIRM</name>